<dbReference type="InterPro" id="IPR016130">
    <property type="entry name" value="Tyr_Pase_AS"/>
</dbReference>
<dbReference type="CDD" id="cd00047">
    <property type="entry name" value="PTPc"/>
    <property type="match status" value="2"/>
</dbReference>
<evidence type="ECO:0000259" key="8">
    <source>
        <dbReference type="PROSITE" id="PS50056"/>
    </source>
</evidence>
<name>A0AAN9B9T9_9CAEN</name>
<dbReference type="PRINTS" id="PR00700">
    <property type="entry name" value="PRTYPHPHTASE"/>
</dbReference>
<dbReference type="Pfam" id="PF00102">
    <property type="entry name" value="Y_phosphatase"/>
    <property type="match status" value="2"/>
</dbReference>
<evidence type="ECO:0000256" key="6">
    <source>
        <dbReference type="SAM" id="Phobius"/>
    </source>
</evidence>
<dbReference type="InterPro" id="IPR000387">
    <property type="entry name" value="Tyr_Pase_dom"/>
</dbReference>
<keyword evidence="6" id="KW-1133">Transmembrane helix</keyword>
<dbReference type="Pfam" id="PF22633">
    <property type="entry name" value="F5_F8_type_C_2"/>
    <property type="match status" value="1"/>
</dbReference>
<keyword evidence="6" id="KW-0472">Membrane</keyword>
<protein>
    <recommendedName>
        <fullName evidence="1">protein-tyrosine-phosphatase</fullName>
        <ecNumber evidence="1">3.1.3.48</ecNumber>
    </recommendedName>
</protein>
<dbReference type="PROSITE" id="PS50055">
    <property type="entry name" value="TYR_PHOSPHATASE_PTP"/>
    <property type="match status" value="2"/>
</dbReference>
<evidence type="ECO:0000256" key="2">
    <source>
        <dbReference type="ARBA" id="ARBA00022801"/>
    </source>
</evidence>
<dbReference type="InterPro" id="IPR008979">
    <property type="entry name" value="Galactose-bd-like_sf"/>
</dbReference>
<dbReference type="PANTHER" id="PTHR19134:SF527">
    <property type="entry name" value="TYROSINE-PROTEIN PHOSPHATASE NON-RECEPTOR TYPE 7"/>
    <property type="match status" value="1"/>
</dbReference>
<dbReference type="InterPro" id="IPR000742">
    <property type="entry name" value="EGF"/>
</dbReference>
<feature type="compositionally biased region" description="Low complexity" evidence="5">
    <location>
        <begin position="549"/>
        <end position="560"/>
    </location>
</feature>
<dbReference type="FunFam" id="3.90.190.10:FF:000102">
    <property type="entry name" value="Receptor-type tyrosine-protein phosphatase"/>
    <property type="match status" value="2"/>
</dbReference>
<reference evidence="9 10" key="1">
    <citation type="submission" date="2024-02" db="EMBL/GenBank/DDBJ databases">
        <title>Chromosome-scale genome assembly of the rough periwinkle Littorina saxatilis.</title>
        <authorList>
            <person name="De Jode A."/>
            <person name="Faria R."/>
            <person name="Formenti G."/>
            <person name="Sims Y."/>
            <person name="Smith T.P."/>
            <person name="Tracey A."/>
            <person name="Wood J.M.D."/>
            <person name="Zagrodzka Z.B."/>
            <person name="Johannesson K."/>
            <person name="Butlin R.K."/>
            <person name="Leder E.H."/>
        </authorList>
    </citation>
    <scope>NUCLEOTIDE SEQUENCE [LARGE SCALE GENOMIC DNA]</scope>
    <source>
        <strain evidence="9">Snail1</strain>
        <tissue evidence="9">Muscle</tissue>
    </source>
</reference>
<keyword evidence="10" id="KW-1185">Reference proteome</keyword>
<dbReference type="SMART" id="SM00404">
    <property type="entry name" value="PTPc_motif"/>
    <property type="match status" value="2"/>
</dbReference>
<evidence type="ECO:0000256" key="3">
    <source>
        <dbReference type="ARBA" id="ARBA00022912"/>
    </source>
</evidence>
<feature type="domain" description="Tyrosine specific protein phosphatases" evidence="8">
    <location>
        <begin position="832"/>
        <end position="907"/>
    </location>
</feature>
<dbReference type="InterPro" id="IPR029021">
    <property type="entry name" value="Prot-tyrosine_phosphatase-like"/>
</dbReference>
<dbReference type="EC" id="3.1.3.48" evidence="1"/>
<dbReference type="Gene3D" id="2.170.300.10">
    <property type="entry name" value="Tie2 ligand-binding domain superfamily"/>
    <property type="match status" value="2"/>
</dbReference>
<dbReference type="Gene3D" id="2.60.120.260">
    <property type="entry name" value="Galactose-binding domain-like"/>
    <property type="match status" value="1"/>
</dbReference>
<dbReference type="SUPFAM" id="SSF52799">
    <property type="entry name" value="(Phosphotyrosine protein) phosphatases II"/>
    <property type="match status" value="2"/>
</dbReference>
<dbReference type="PROSITE" id="PS00383">
    <property type="entry name" value="TYR_PHOSPHATASE_1"/>
    <property type="match status" value="1"/>
</dbReference>
<feature type="compositionally biased region" description="Polar residues" evidence="5">
    <location>
        <begin position="522"/>
        <end position="536"/>
    </location>
</feature>
<gene>
    <name evidence="9" type="ORF">V1264_019922</name>
</gene>
<dbReference type="SUPFAM" id="SSF57184">
    <property type="entry name" value="Growth factor receptor domain"/>
    <property type="match status" value="1"/>
</dbReference>
<feature type="domain" description="Tyrosine specific protein phosphatases" evidence="8">
    <location>
        <begin position="1125"/>
        <end position="1199"/>
    </location>
</feature>
<evidence type="ECO:0000256" key="5">
    <source>
        <dbReference type="SAM" id="MobiDB-lite"/>
    </source>
</evidence>
<organism evidence="9 10">
    <name type="scientific">Littorina saxatilis</name>
    <dbReference type="NCBI Taxonomy" id="31220"/>
    <lineage>
        <taxon>Eukaryota</taxon>
        <taxon>Metazoa</taxon>
        <taxon>Spiralia</taxon>
        <taxon>Lophotrochozoa</taxon>
        <taxon>Mollusca</taxon>
        <taxon>Gastropoda</taxon>
        <taxon>Caenogastropoda</taxon>
        <taxon>Littorinimorpha</taxon>
        <taxon>Littorinoidea</taxon>
        <taxon>Littorinidae</taxon>
        <taxon>Littorina</taxon>
    </lineage>
</organism>
<dbReference type="GO" id="GO:0004725">
    <property type="term" value="F:protein tyrosine phosphatase activity"/>
    <property type="evidence" value="ECO:0007669"/>
    <property type="project" value="UniProtKB-EC"/>
</dbReference>
<dbReference type="Gene3D" id="3.90.190.10">
    <property type="entry name" value="Protein tyrosine phosphatase superfamily"/>
    <property type="match status" value="2"/>
</dbReference>
<accession>A0AAN9B9T9</accession>
<comment type="catalytic activity">
    <reaction evidence="4">
        <text>O-phospho-L-tyrosyl-[protein] + H2O = L-tyrosyl-[protein] + phosphate</text>
        <dbReference type="Rhea" id="RHEA:10684"/>
        <dbReference type="Rhea" id="RHEA-COMP:10136"/>
        <dbReference type="Rhea" id="RHEA-COMP:20101"/>
        <dbReference type="ChEBI" id="CHEBI:15377"/>
        <dbReference type="ChEBI" id="CHEBI:43474"/>
        <dbReference type="ChEBI" id="CHEBI:46858"/>
        <dbReference type="ChEBI" id="CHEBI:61978"/>
        <dbReference type="EC" id="3.1.3.48"/>
    </reaction>
</comment>
<dbReference type="SMART" id="SM00194">
    <property type="entry name" value="PTPc"/>
    <property type="match status" value="2"/>
</dbReference>
<keyword evidence="6" id="KW-0812">Transmembrane</keyword>
<dbReference type="InterPro" id="IPR050348">
    <property type="entry name" value="Protein-Tyr_Phosphatase"/>
</dbReference>
<evidence type="ECO:0000256" key="4">
    <source>
        <dbReference type="ARBA" id="ARBA00051722"/>
    </source>
</evidence>
<dbReference type="InterPro" id="IPR000242">
    <property type="entry name" value="PTP_cat"/>
</dbReference>
<keyword evidence="3" id="KW-0904">Protein phosphatase</keyword>
<proteinExistence type="predicted"/>
<dbReference type="Proteomes" id="UP001374579">
    <property type="component" value="Unassembled WGS sequence"/>
</dbReference>
<feature type="transmembrane region" description="Helical" evidence="6">
    <location>
        <begin position="486"/>
        <end position="509"/>
    </location>
</feature>
<dbReference type="SMART" id="SM00181">
    <property type="entry name" value="EGF"/>
    <property type="match status" value="7"/>
</dbReference>
<feature type="region of interest" description="Disordered" evidence="5">
    <location>
        <begin position="517"/>
        <end position="560"/>
    </location>
</feature>
<keyword evidence="2" id="KW-0378">Hydrolase</keyword>
<dbReference type="PANTHER" id="PTHR19134">
    <property type="entry name" value="RECEPTOR-TYPE TYROSINE-PROTEIN PHOSPHATASE"/>
    <property type="match status" value="1"/>
</dbReference>
<evidence type="ECO:0000259" key="7">
    <source>
        <dbReference type="PROSITE" id="PS50055"/>
    </source>
</evidence>
<feature type="domain" description="Tyrosine-protein phosphatase" evidence="7">
    <location>
        <begin position="946"/>
        <end position="1208"/>
    </location>
</feature>
<feature type="domain" description="Tyrosine-protein phosphatase" evidence="7">
    <location>
        <begin position="654"/>
        <end position="916"/>
    </location>
</feature>
<dbReference type="InterPro" id="IPR009030">
    <property type="entry name" value="Growth_fac_rcpt_cys_sf"/>
</dbReference>
<comment type="caution">
    <text evidence="9">The sequence shown here is derived from an EMBL/GenBank/DDBJ whole genome shotgun (WGS) entry which is preliminary data.</text>
</comment>
<sequence>MSSTYNTSVDEGTSGPACMAVNGKTDTVFRTLKTSNPNCFHTAVSDTNARWEVDLGREYTITNITIYRRAENQERRMSGIHVEVDNQTCHTFPLMAVNVTALLALPKKIDVTCSPPLTGRVVRLQKRGQGYNDAFGAHIINICEVQVWGCKAGFYGAECVDQCGNCAGSNTCSAVSGHCPHGCQPGWQAHTCKQECPSGSFGDDCSMQCSNCSQDRCHNTDGECLEGCKPGYQWTPGNPFCKEFCHSGGYGKNCSEPCGQCRGGDQCDPFTGTCASCQPQFQPHYCKVCEGNRYGASCELNCSTECGGDGSCDKDSGRCVGGCKAGYRPGQSGFCNETCRNGGYGENCSEPCGHCSGGDQCDPFTGTCTSCNPGYKPPVCKVCIGKRYGASCDLNCSENCDGDGSCENDTGRCVGGCTAGYLPGENGFCNETCEQGKYGEECSKLCGNCNGACRHDDGHCAAGCMDGFEGVLCARQVSSSGSNTPLIGGAAGGVVVLIALCVVIAIIIIRRRKQKPKARSAYTESSSETANGSRETALSFDPVTDSEAPKSSKPSAAVKPMVAKKPGGVVNQEDSSHIYYNTADIAAHQQSTPAPQAAPASAPTQDPADYDEGGEGDNVYYNDDEDVYASFKASQPKLDAVQKYLVDALASGKLKEEFSTLESMPEGVAQEVALLKKNFKKNRFAAILPYDRNLVILRDGYSVGTATDFVNASYVSGYKLDKQFIAAQGPRDNTVGDLWRMIWQEQITHVVMLTNIQEKGKPKCELYWPEEEGGVNTFGPVTVTTTHVQCRDDFYIRTFNVQRDGSGESREVTQYHYVSWPDHGAPTTTSLVTFWRYVNNRTKPADGESVPPVLVHCSAGVGRTGTYIGLEIGVDMAVNKGHINVLDLVKRLREERCLMVQAVDQYLFLHKALLEAYTAHGTNVSVDEFDVIFAGNITSDKPHPRVDKELQTLQQMLTLTPAHRHDTASLEDNVAKNRNPDILPSDEHLVYLTEHVSGRNQYINAAFMPTFRDHRGSIVTQLPLPSTLVDFWRLVYGNDVSAIVSLGSPNEEQEVKPYCQYWPTKEGEQLKMGPYFVTLTSKTERRGSNVTSYSLSLGKKGVKTARVVELLHYKGWTGKVGGSTSDILHLIDTLVTLQNTNTDRLVVQCSDGVGKSGLFCALCDIINRMTYDREVDVYMTVRHVQSVTPKALSSATQYRYCYEVVKNRVREMSVYANAPQR</sequence>
<dbReference type="AlphaFoldDB" id="A0AAN9B9T9"/>
<feature type="compositionally biased region" description="Low complexity" evidence="5">
    <location>
        <begin position="589"/>
        <end position="607"/>
    </location>
</feature>
<evidence type="ECO:0000313" key="10">
    <source>
        <dbReference type="Proteomes" id="UP001374579"/>
    </source>
</evidence>
<dbReference type="SUPFAM" id="SSF49785">
    <property type="entry name" value="Galactose-binding domain-like"/>
    <property type="match status" value="1"/>
</dbReference>
<evidence type="ECO:0000313" key="9">
    <source>
        <dbReference type="EMBL" id="KAK7101557.1"/>
    </source>
</evidence>
<dbReference type="PROSITE" id="PS50056">
    <property type="entry name" value="TYR_PHOSPHATASE_2"/>
    <property type="match status" value="2"/>
</dbReference>
<dbReference type="InterPro" id="IPR003595">
    <property type="entry name" value="Tyr_Pase_cat"/>
</dbReference>
<feature type="region of interest" description="Disordered" evidence="5">
    <location>
        <begin position="589"/>
        <end position="618"/>
    </location>
</feature>
<evidence type="ECO:0000256" key="1">
    <source>
        <dbReference type="ARBA" id="ARBA00013064"/>
    </source>
</evidence>
<dbReference type="EMBL" id="JBAMIC010000010">
    <property type="protein sequence ID" value="KAK7101557.1"/>
    <property type="molecule type" value="Genomic_DNA"/>
</dbReference>